<organism evidence="7 8">
    <name type="scientific">Plantimonas leprariae</name>
    <dbReference type="NCBI Taxonomy" id="2615207"/>
    <lineage>
        <taxon>Bacteria</taxon>
        <taxon>Pseudomonadati</taxon>
        <taxon>Pseudomonadota</taxon>
        <taxon>Alphaproteobacteria</taxon>
        <taxon>Hyphomicrobiales</taxon>
        <taxon>Aurantimonadaceae</taxon>
        <taxon>Plantimonas</taxon>
    </lineage>
</organism>
<dbReference type="PANTHER" id="PTHR30367:SF12">
    <property type="entry name" value="P-HYDROXYBENZOIC ACID EFFLUX PUMP SUBUNIT AAEA"/>
    <property type="match status" value="1"/>
</dbReference>
<evidence type="ECO:0000259" key="5">
    <source>
        <dbReference type="Pfam" id="PF25878"/>
    </source>
</evidence>
<dbReference type="AlphaFoldDB" id="A0A7V7PMK0"/>
<dbReference type="Gene3D" id="2.40.50.100">
    <property type="match status" value="1"/>
</dbReference>
<dbReference type="InterPro" id="IPR006143">
    <property type="entry name" value="RND_pump_MFP"/>
</dbReference>
<protein>
    <submittedName>
        <fullName evidence="7">HlyD family secretion protein</fullName>
    </submittedName>
</protein>
<keyword evidence="4" id="KW-0472">Membrane</keyword>
<dbReference type="GO" id="GO:0016020">
    <property type="term" value="C:membrane"/>
    <property type="evidence" value="ECO:0007669"/>
    <property type="project" value="InterPro"/>
</dbReference>
<evidence type="ECO:0000256" key="3">
    <source>
        <dbReference type="ARBA" id="ARBA00022989"/>
    </source>
</evidence>
<evidence type="ECO:0000313" key="8">
    <source>
        <dbReference type="Proteomes" id="UP000432089"/>
    </source>
</evidence>
<feature type="domain" description="p-hydroxybenzoic acid efflux pump subunit AaeA-like beta-barrel" evidence="6">
    <location>
        <begin position="190"/>
        <end position="285"/>
    </location>
</feature>
<dbReference type="Pfam" id="PF25963">
    <property type="entry name" value="Beta-barrel_AAEA"/>
    <property type="match status" value="1"/>
</dbReference>
<name>A0A7V7PMK0_9HYPH</name>
<evidence type="ECO:0000256" key="4">
    <source>
        <dbReference type="ARBA" id="ARBA00023136"/>
    </source>
</evidence>
<dbReference type="InterPro" id="IPR058634">
    <property type="entry name" value="AaeA-lik-b-barrel"/>
</dbReference>
<dbReference type="NCBIfam" id="TIGR01730">
    <property type="entry name" value="RND_mfp"/>
    <property type="match status" value="1"/>
</dbReference>
<dbReference type="InterPro" id="IPR058632">
    <property type="entry name" value="HH_AaeA"/>
</dbReference>
<evidence type="ECO:0000256" key="1">
    <source>
        <dbReference type="ARBA" id="ARBA00009477"/>
    </source>
</evidence>
<proteinExistence type="inferred from homology"/>
<dbReference type="SUPFAM" id="SSF111369">
    <property type="entry name" value="HlyD-like secretion proteins"/>
    <property type="match status" value="1"/>
</dbReference>
<evidence type="ECO:0000259" key="6">
    <source>
        <dbReference type="Pfam" id="PF25963"/>
    </source>
</evidence>
<dbReference type="Gene3D" id="2.40.30.170">
    <property type="match status" value="1"/>
</dbReference>
<evidence type="ECO:0000256" key="2">
    <source>
        <dbReference type="ARBA" id="ARBA00022692"/>
    </source>
</evidence>
<feature type="domain" description="p-hydroxybenzoic acid efflux pump subunit AaeA alpha-helical hairpin" evidence="5">
    <location>
        <begin position="82"/>
        <end position="153"/>
    </location>
</feature>
<keyword evidence="2" id="KW-0812">Transmembrane</keyword>
<dbReference type="Pfam" id="PF25878">
    <property type="entry name" value="HH_AAEA_pHBA"/>
    <property type="match status" value="1"/>
</dbReference>
<dbReference type="RefSeq" id="WP_150971224.1">
    <property type="nucleotide sequence ID" value="NZ_VZDO01000013.1"/>
</dbReference>
<dbReference type="InterPro" id="IPR050393">
    <property type="entry name" value="MFP_Efflux_Pump"/>
</dbReference>
<evidence type="ECO:0000313" key="7">
    <source>
        <dbReference type="EMBL" id="KAB0678474.1"/>
    </source>
</evidence>
<comment type="similarity">
    <text evidence="1">Belongs to the membrane fusion protein (MFP) (TC 8.A.1) family.</text>
</comment>
<dbReference type="PANTHER" id="PTHR30367">
    <property type="entry name" value="P-HYDROXYBENZOIC ACID EFFLUX PUMP SUBUNIT AAEA-RELATED"/>
    <property type="match status" value="1"/>
</dbReference>
<reference evidence="7 8" key="1">
    <citation type="submission" date="2019-09" db="EMBL/GenBank/DDBJ databases">
        <title>YIM 132180 draft genome.</title>
        <authorList>
            <person name="Zhang K."/>
        </authorList>
    </citation>
    <scope>NUCLEOTIDE SEQUENCE [LARGE SCALE GENOMIC DNA]</scope>
    <source>
        <strain evidence="7 8">YIM 132180</strain>
    </source>
</reference>
<gene>
    <name evidence="7" type="ORF">F6X38_15700</name>
</gene>
<sequence length="318" mass="34161">MKRFLSLLARVAVTLVVVAAAFAVGTSLWAYYMQAPWTRDGHVRADIVGVAPDVSGLVGEMLVRDNQTVRKGDVLFRVDAQRFALALRLAEAAVEGQQATLGQAKRDAERYQTLSRNVASQQQVEQALAAETIADANYQQALANRDVAKLNLQRSEVRAATDGVVTNLALNPGDYVTAGKAVMALVDSDSIRVEGYFEETKLPRIRVGDAVSVRLMGDGRDLPGHVQSIAGGIEDRERTNGTSLLANVTPTFSWVRLAQRVPVRVALDDPTAAPLVVGQTATVAVLPVPAAGDRRQASRPEWLDRIADLVGGIGNWAS</sequence>
<keyword evidence="8" id="KW-1185">Reference proteome</keyword>
<keyword evidence="3" id="KW-1133">Transmembrane helix</keyword>
<dbReference type="Proteomes" id="UP000432089">
    <property type="component" value="Unassembled WGS sequence"/>
</dbReference>
<dbReference type="EMBL" id="VZDO01000013">
    <property type="protein sequence ID" value="KAB0678474.1"/>
    <property type="molecule type" value="Genomic_DNA"/>
</dbReference>
<comment type="caution">
    <text evidence="7">The sequence shown here is derived from an EMBL/GenBank/DDBJ whole genome shotgun (WGS) entry which is preliminary data.</text>
</comment>
<accession>A0A7V7PMK0</accession>
<dbReference type="GO" id="GO:0022857">
    <property type="term" value="F:transmembrane transporter activity"/>
    <property type="evidence" value="ECO:0007669"/>
    <property type="project" value="InterPro"/>
</dbReference>